<protein>
    <submittedName>
        <fullName evidence="2">Uncharacterized protein</fullName>
    </submittedName>
</protein>
<keyword evidence="3" id="KW-1185">Reference proteome</keyword>
<evidence type="ECO:0000313" key="3">
    <source>
        <dbReference type="Proteomes" id="UP001347796"/>
    </source>
</evidence>
<comment type="caution">
    <text evidence="2">The sequence shown here is derived from an EMBL/GenBank/DDBJ whole genome shotgun (WGS) entry which is preliminary data.</text>
</comment>
<evidence type="ECO:0000313" key="2">
    <source>
        <dbReference type="EMBL" id="KAK6188675.1"/>
    </source>
</evidence>
<sequence>MELQLLLVFVIGITLVQSGTSPKLIYPLCDVSGSYEIKEKEDGIYPTLTDCFLVDTGERYTSSARHKAIFFDGTSDSYVNVEIPSGMIPSDEVGFSLYVKPILTTGTIFYYKADGSSSSKVAQIKLYFDADNMLILQLMKSNGDVVKTVNGGPLETDEWSLVQFGYNRGGRVDLRVNGQLQRVNAPSGSFLTPGEVFIGSAVGPSEFFQGAATCLLVFDKRNDFPSNSETADECKNSNDWGAKPGNGKFSSVTFHDSTWTVGMS</sequence>
<name>A0AAN8KA45_PATCE</name>
<feature type="chain" id="PRO_5042856276" evidence="1">
    <location>
        <begin position="19"/>
        <end position="264"/>
    </location>
</feature>
<evidence type="ECO:0000256" key="1">
    <source>
        <dbReference type="SAM" id="SignalP"/>
    </source>
</evidence>
<dbReference type="Gene3D" id="2.60.120.200">
    <property type="match status" value="1"/>
</dbReference>
<reference evidence="2 3" key="1">
    <citation type="submission" date="2024-01" db="EMBL/GenBank/DDBJ databases">
        <title>The genome of the rayed Mediterranean limpet Patella caerulea (Linnaeus, 1758).</title>
        <authorList>
            <person name="Anh-Thu Weber A."/>
            <person name="Halstead-Nussloch G."/>
        </authorList>
    </citation>
    <scope>NUCLEOTIDE SEQUENCE [LARGE SCALE GENOMIC DNA]</scope>
    <source>
        <strain evidence="2">AATW-2023a</strain>
        <tissue evidence="2">Whole specimen</tissue>
    </source>
</reference>
<dbReference type="AlphaFoldDB" id="A0AAN8KA45"/>
<keyword evidence="1" id="KW-0732">Signal</keyword>
<gene>
    <name evidence="2" type="ORF">SNE40_004806</name>
</gene>
<dbReference type="Proteomes" id="UP001347796">
    <property type="component" value="Unassembled WGS sequence"/>
</dbReference>
<dbReference type="SUPFAM" id="SSF49899">
    <property type="entry name" value="Concanavalin A-like lectins/glucanases"/>
    <property type="match status" value="1"/>
</dbReference>
<accession>A0AAN8KA45</accession>
<proteinExistence type="predicted"/>
<dbReference type="EMBL" id="JAZGQO010000003">
    <property type="protein sequence ID" value="KAK6188675.1"/>
    <property type="molecule type" value="Genomic_DNA"/>
</dbReference>
<dbReference type="InterPro" id="IPR013320">
    <property type="entry name" value="ConA-like_dom_sf"/>
</dbReference>
<organism evidence="2 3">
    <name type="scientific">Patella caerulea</name>
    <name type="common">Rayed Mediterranean limpet</name>
    <dbReference type="NCBI Taxonomy" id="87958"/>
    <lineage>
        <taxon>Eukaryota</taxon>
        <taxon>Metazoa</taxon>
        <taxon>Spiralia</taxon>
        <taxon>Lophotrochozoa</taxon>
        <taxon>Mollusca</taxon>
        <taxon>Gastropoda</taxon>
        <taxon>Patellogastropoda</taxon>
        <taxon>Patelloidea</taxon>
        <taxon>Patellidae</taxon>
        <taxon>Patella</taxon>
    </lineage>
</organism>
<dbReference type="Pfam" id="PF13385">
    <property type="entry name" value="Laminin_G_3"/>
    <property type="match status" value="1"/>
</dbReference>
<feature type="signal peptide" evidence="1">
    <location>
        <begin position="1"/>
        <end position="18"/>
    </location>
</feature>